<reference evidence="3" key="2">
    <citation type="submission" date="2023-05" db="EMBL/GenBank/DDBJ databases">
        <authorList>
            <consortium name="Lawrence Berkeley National Laboratory"/>
            <person name="Steindorff A."/>
            <person name="Hensen N."/>
            <person name="Bonometti L."/>
            <person name="Westerberg I."/>
            <person name="Brannstrom I.O."/>
            <person name="Guillou S."/>
            <person name="Cros-Aarteil S."/>
            <person name="Calhoun S."/>
            <person name="Haridas S."/>
            <person name="Kuo A."/>
            <person name="Mondo S."/>
            <person name="Pangilinan J."/>
            <person name="Riley R."/>
            <person name="Labutti K."/>
            <person name="Andreopoulos B."/>
            <person name="Lipzen A."/>
            <person name="Chen C."/>
            <person name="Yanf M."/>
            <person name="Daum C."/>
            <person name="Ng V."/>
            <person name="Clum A."/>
            <person name="Ohm R."/>
            <person name="Martin F."/>
            <person name="Silar P."/>
            <person name="Natvig D."/>
            <person name="Lalanne C."/>
            <person name="Gautier V."/>
            <person name="Ament-Velasquez S.L."/>
            <person name="Kruys A."/>
            <person name="Hutchinson M.I."/>
            <person name="Powell A.J."/>
            <person name="Barry K."/>
            <person name="Miller A.N."/>
            <person name="Grigoriev I.V."/>
            <person name="Debuchy R."/>
            <person name="Gladieux P."/>
            <person name="Thoren M.H."/>
            <person name="Johannesson H."/>
        </authorList>
    </citation>
    <scope>NUCLEOTIDE SEQUENCE</scope>
    <source>
        <strain evidence="3">PSN293</strain>
    </source>
</reference>
<dbReference type="CDD" id="cd05233">
    <property type="entry name" value="SDR_c"/>
    <property type="match status" value="1"/>
</dbReference>
<dbReference type="PANTHER" id="PTHR42901:SF1">
    <property type="entry name" value="ALCOHOL DEHYDROGENASE"/>
    <property type="match status" value="1"/>
</dbReference>
<dbReference type="Gene3D" id="3.40.50.720">
    <property type="entry name" value="NAD(P)-binding Rossmann-like Domain"/>
    <property type="match status" value="1"/>
</dbReference>
<evidence type="ECO:0000313" key="3">
    <source>
        <dbReference type="EMBL" id="KAK4208325.1"/>
    </source>
</evidence>
<name>A0AAN6XZ91_9PEZI</name>
<keyword evidence="4" id="KW-1185">Reference proteome</keyword>
<evidence type="ECO:0000256" key="2">
    <source>
        <dbReference type="ARBA" id="ARBA00023002"/>
    </source>
</evidence>
<dbReference type="GO" id="GO:0016491">
    <property type="term" value="F:oxidoreductase activity"/>
    <property type="evidence" value="ECO:0007669"/>
    <property type="project" value="UniProtKB-KW"/>
</dbReference>
<comment type="similarity">
    <text evidence="1">Belongs to the short-chain dehydrogenases/reductases (SDR) family.</text>
</comment>
<evidence type="ECO:0000256" key="1">
    <source>
        <dbReference type="ARBA" id="ARBA00006484"/>
    </source>
</evidence>
<sequence length="307" mass="33530">MAPISTITILAPGLKTIHKAPYPSISPSNPPLNQSGRTVLLTGGATGIGYAIGQSFIQAHAAKLIIIGRRQNVLDEAVKTLTAHAQSLNSPTTILSRSLDASDHEAVSTLWSSFKSEGIVIDVLVLNHAVPGPVKNFMETDLFEIWKIFEINSRSILDFTQQFYNQGADKKKYLVNVSTSALHNLRTEATQIPTYGLTKGAALLITQQIANHVSSDKLQVVSFHPGGVLTESARKAGVDEGMYDWDDVKLPGNFAVWAATDEAEFLHGRWVAAHWDVDELRGRELRERLAGDQNFLRMGVYGVESIA</sequence>
<dbReference type="SUPFAM" id="SSF51735">
    <property type="entry name" value="NAD(P)-binding Rossmann-fold domains"/>
    <property type="match status" value="1"/>
</dbReference>
<reference evidence="3" key="1">
    <citation type="journal article" date="2023" name="Mol. Phylogenet. Evol.">
        <title>Genome-scale phylogeny and comparative genomics of the fungal order Sordariales.</title>
        <authorList>
            <person name="Hensen N."/>
            <person name="Bonometti L."/>
            <person name="Westerberg I."/>
            <person name="Brannstrom I.O."/>
            <person name="Guillou S."/>
            <person name="Cros-Aarteil S."/>
            <person name="Calhoun S."/>
            <person name="Haridas S."/>
            <person name="Kuo A."/>
            <person name="Mondo S."/>
            <person name="Pangilinan J."/>
            <person name="Riley R."/>
            <person name="LaButti K."/>
            <person name="Andreopoulos B."/>
            <person name="Lipzen A."/>
            <person name="Chen C."/>
            <person name="Yan M."/>
            <person name="Daum C."/>
            <person name="Ng V."/>
            <person name="Clum A."/>
            <person name="Steindorff A."/>
            <person name="Ohm R.A."/>
            <person name="Martin F."/>
            <person name="Silar P."/>
            <person name="Natvig D.O."/>
            <person name="Lalanne C."/>
            <person name="Gautier V."/>
            <person name="Ament-Velasquez S.L."/>
            <person name="Kruys A."/>
            <person name="Hutchinson M.I."/>
            <person name="Powell A.J."/>
            <person name="Barry K."/>
            <person name="Miller A.N."/>
            <person name="Grigoriev I.V."/>
            <person name="Debuchy R."/>
            <person name="Gladieux P."/>
            <person name="Hiltunen Thoren M."/>
            <person name="Johannesson H."/>
        </authorList>
    </citation>
    <scope>NUCLEOTIDE SEQUENCE</scope>
    <source>
        <strain evidence="3">PSN293</strain>
    </source>
</reference>
<evidence type="ECO:0000313" key="4">
    <source>
        <dbReference type="Proteomes" id="UP001301769"/>
    </source>
</evidence>
<dbReference type="InterPro" id="IPR002347">
    <property type="entry name" value="SDR_fam"/>
</dbReference>
<gene>
    <name evidence="3" type="ORF">QBC37DRAFT_476099</name>
</gene>
<dbReference type="PANTHER" id="PTHR42901">
    <property type="entry name" value="ALCOHOL DEHYDROGENASE"/>
    <property type="match status" value="1"/>
</dbReference>
<dbReference type="AlphaFoldDB" id="A0AAN6XZ91"/>
<dbReference type="Proteomes" id="UP001301769">
    <property type="component" value="Unassembled WGS sequence"/>
</dbReference>
<dbReference type="EMBL" id="MU858249">
    <property type="protein sequence ID" value="KAK4208325.1"/>
    <property type="molecule type" value="Genomic_DNA"/>
</dbReference>
<dbReference type="Pfam" id="PF00106">
    <property type="entry name" value="adh_short"/>
    <property type="match status" value="1"/>
</dbReference>
<organism evidence="3 4">
    <name type="scientific">Rhypophila decipiens</name>
    <dbReference type="NCBI Taxonomy" id="261697"/>
    <lineage>
        <taxon>Eukaryota</taxon>
        <taxon>Fungi</taxon>
        <taxon>Dikarya</taxon>
        <taxon>Ascomycota</taxon>
        <taxon>Pezizomycotina</taxon>
        <taxon>Sordariomycetes</taxon>
        <taxon>Sordariomycetidae</taxon>
        <taxon>Sordariales</taxon>
        <taxon>Naviculisporaceae</taxon>
        <taxon>Rhypophila</taxon>
    </lineage>
</organism>
<dbReference type="InterPro" id="IPR036291">
    <property type="entry name" value="NAD(P)-bd_dom_sf"/>
</dbReference>
<protein>
    <submittedName>
        <fullName evidence="3">NAD(P)-binding protein</fullName>
    </submittedName>
</protein>
<comment type="caution">
    <text evidence="3">The sequence shown here is derived from an EMBL/GenBank/DDBJ whole genome shotgun (WGS) entry which is preliminary data.</text>
</comment>
<accession>A0AAN6XZ91</accession>
<proteinExistence type="inferred from homology"/>
<dbReference type="PRINTS" id="PR00081">
    <property type="entry name" value="GDHRDH"/>
</dbReference>
<keyword evidence="2" id="KW-0560">Oxidoreductase</keyword>